<dbReference type="InterPro" id="IPR017941">
    <property type="entry name" value="Rieske_2Fe-2S"/>
</dbReference>
<dbReference type="OrthoDB" id="5243643at2"/>
<dbReference type="GO" id="GO:0051537">
    <property type="term" value="F:2 iron, 2 sulfur cluster binding"/>
    <property type="evidence" value="ECO:0007669"/>
    <property type="project" value="UniProtKB-KW"/>
</dbReference>
<keyword evidence="8" id="KW-1185">Reference proteome</keyword>
<dbReference type="KEGG" id="mdu:MDUV_19400"/>
<dbReference type="PANTHER" id="PTHR43756">
    <property type="entry name" value="CHOLINE MONOOXYGENASE, CHLOROPLASTIC"/>
    <property type="match status" value="1"/>
</dbReference>
<keyword evidence="2" id="KW-0001">2Fe-2S</keyword>
<evidence type="ECO:0000256" key="6">
    <source>
        <dbReference type="ARBA" id="ARBA00023014"/>
    </source>
</evidence>
<keyword evidence="4" id="KW-0560">Oxidoreductase</keyword>
<reference evidence="7 8" key="1">
    <citation type="journal article" date="2019" name="Emerg. Microbes Infect.">
        <title>Comprehensive subspecies identification of 175 nontuberculous mycobacteria species based on 7547 genomic profiles.</title>
        <authorList>
            <person name="Matsumoto Y."/>
            <person name="Kinjo T."/>
            <person name="Motooka D."/>
            <person name="Nabeya D."/>
            <person name="Jung N."/>
            <person name="Uechi K."/>
            <person name="Horii T."/>
            <person name="Iida T."/>
            <person name="Fujita J."/>
            <person name="Nakamura S."/>
        </authorList>
    </citation>
    <scope>NUCLEOTIDE SEQUENCE [LARGE SCALE GENOMIC DNA]</scope>
    <source>
        <strain evidence="7 8">JCM 6396</strain>
    </source>
</reference>
<proteinExistence type="inferred from homology"/>
<dbReference type="PANTHER" id="PTHR43756:SF1">
    <property type="entry name" value="3-PHENYLPROPIONATE_CINNAMIC ACID DIOXYGENASE SUBUNIT ALPHA"/>
    <property type="match status" value="1"/>
</dbReference>
<keyword evidence="3" id="KW-0479">Metal-binding</keyword>
<keyword evidence="5" id="KW-0408">Iron</keyword>
<dbReference type="PROSITE" id="PS51296">
    <property type="entry name" value="RIESKE"/>
    <property type="match status" value="1"/>
</dbReference>
<accession>A0A7I7JYV8</accession>
<evidence type="ECO:0000256" key="4">
    <source>
        <dbReference type="ARBA" id="ARBA00023002"/>
    </source>
</evidence>
<evidence type="ECO:0000256" key="2">
    <source>
        <dbReference type="ARBA" id="ARBA00022714"/>
    </source>
</evidence>
<dbReference type="PRINTS" id="PR00090">
    <property type="entry name" value="RNGDIOXGNASE"/>
</dbReference>
<sequence length="467" mass="52204">MTLLDQDISNTRTGPVLSDGTPLRDLIDYDKREVSMRLLSDPEIFKLEMKHLFGKTWNLLGHESEIPQPGDYIMRQIGLDPVIVTRDRKMGINVLLNVCTHRGMQICRSEGGKGATFKCPYHGWSFSNKGRFLGAPIAKEEMHGNILPKSELGLRKARVETYAGMIFANWDENAEPLDEFLGDIKFYTDLMFDRSEGGLEVLGPPQRFVIRANWKCAGEQHSGDGYHNLTLHYSLQELEMMAGGEDKPTAMAGVNVSANGHGLRCIDQTEPFVLLMKDKGLENMSVVEKLTMQPPPGMTAEHIPYLQKRFSEAALKLLSDCPPCVGGLFPNVGCFALNMPMPDGMSSLISFHAFVPLSPGEFEFYNWFLVEKGASPALRERMSNTSNLSFGASGFVETDDADTWPQMTRMAEGFMGAQQKIRYHAVSGERVPEGWPGGGHVYEGFGKDDNQWNWWMTYFDKMLGSAS</sequence>
<evidence type="ECO:0000256" key="3">
    <source>
        <dbReference type="ARBA" id="ARBA00022723"/>
    </source>
</evidence>
<dbReference type="Gene3D" id="3.90.380.10">
    <property type="entry name" value="Naphthalene 1,2-dioxygenase Alpha Subunit, Chain A, domain 1"/>
    <property type="match status" value="1"/>
</dbReference>
<gene>
    <name evidence="7" type="primary">hcaE</name>
    <name evidence="7" type="ORF">MDUV_19400</name>
</gene>
<evidence type="ECO:0000256" key="5">
    <source>
        <dbReference type="ARBA" id="ARBA00023004"/>
    </source>
</evidence>
<comment type="similarity">
    <text evidence="1">Belongs to the bacterial ring-hydroxylating dioxygenase alpha subunit family.</text>
</comment>
<dbReference type="RefSeq" id="WP_098003095.1">
    <property type="nucleotide sequence ID" value="NZ_AP022563.1"/>
</dbReference>
<dbReference type="InterPro" id="IPR001663">
    <property type="entry name" value="Rng_hydr_dOase-A"/>
</dbReference>
<evidence type="ECO:0000256" key="1">
    <source>
        <dbReference type="ARBA" id="ARBA00008751"/>
    </source>
</evidence>
<dbReference type="GO" id="GO:0004497">
    <property type="term" value="F:monooxygenase activity"/>
    <property type="evidence" value="ECO:0007669"/>
    <property type="project" value="UniProtKB-ARBA"/>
</dbReference>
<evidence type="ECO:0000313" key="8">
    <source>
        <dbReference type="Proteomes" id="UP000467006"/>
    </source>
</evidence>
<dbReference type="SUPFAM" id="SSF55961">
    <property type="entry name" value="Bet v1-like"/>
    <property type="match status" value="1"/>
</dbReference>
<dbReference type="GO" id="GO:0046872">
    <property type="term" value="F:metal ion binding"/>
    <property type="evidence" value="ECO:0007669"/>
    <property type="project" value="UniProtKB-KW"/>
</dbReference>
<dbReference type="GO" id="GO:0016705">
    <property type="term" value="F:oxidoreductase activity, acting on paired donors, with incorporation or reduction of molecular oxygen"/>
    <property type="evidence" value="ECO:0007669"/>
    <property type="project" value="UniProtKB-ARBA"/>
</dbReference>
<dbReference type="AlphaFoldDB" id="A0A7I7JYV8"/>
<name>A0A7I7JYV8_9MYCO</name>
<protein>
    <submittedName>
        <fullName evidence="7">Hydrogenase</fullName>
    </submittedName>
</protein>
<dbReference type="Proteomes" id="UP000467006">
    <property type="component" value="Chromosome"/>
</dbReference>
<dbReference type="Gene3D" id="2.102.10.10">
    <property type="entry name" value="Rieske [2Fe-2S] iron-sulphur domain"/>
    <property type="match status" value="1"/>
</dbReference>
<dbReference type="Pfam" id="PF00355">
    <property type="entry name" value="Rieske"/>
    <property type="match status" value="1"/>
</dbReference>
<dbReference type="InterPro" id="IPR036922">
    <property type="entry name" value="Rieske_2Fe-2S_sf"/>
</dbReference>
<keyword evidence="6" id="KW-0411">Iron-sulfur</keyword>
<evidence type="ECO:0000313" key="7">
    <source>
        <dbReference type="EMBL" id="BBX17080.1"/>
    </source>
</evidence>
<dbReference type="SUPFAM" id="SSF50022">
    <property type="entry name" value="ISP domain"/>
    <property type="match status" value="1"/>
</dbReference>
<dbReference type="EMBL" id="AP022563">
    <property type="protein sequence ID" value="BBX17080.1"/>
    <property type="molecule type" value="Genomic_DNA"/>
</dbReference>
<organism evidence="7 8">
    <name type="scientific">Mycolicibacterium duvalii</name>
    <dbReference type="NCBI Taxonomy" id="39688"/>
    <lineage>
        <taxon>Bacteria</taxon>
        <taxon>Bacillati</taxon>
        <taxon>Actinomycetota</taxon>
        <taxon>Actinomycetes</taxon>
        <taxon>Mycobacteriales</taxon>
        <taxon>Mycobacteriaceae</taxon>
        <taxon>Mycolicibacterium</taxon>
    </lineage>
</organism>